<gene>
    <name evidence="1" type="ORF">CHLRE_11g467748v5</name>
</gene>
<evidence type="ECO:0000313" key="1">
    <source>
        <dbReference type="EMBL" id="PNW76627.1"/>
    </source>
</evidence>
<dbReference type="Proteomes" id="UP000006906">
    <property type="component" value="Chromosome 11"/>
</dbReference>
<dbReference type="Gramene" id="PNW76627">
    <property type="protein sequence ID" value="PNW76627"/>
    <property type="gene ID" value="CHLRE_11g467748v5"/>
</dbReference>
<reference evidence="1 2" key="1">
    <citation type="journal article" date="2007" name="Science">
        <title>The Chlamydomonas genome reveals the evolution of key animal and plant functions.</title>
        <authorList>
            <person name="Merchant S.S."/>
            <person name="Prochnik S.E."/>
            <person name="Vallon O."/>
            <person name="Harris E.H."/>
            <person name="Karpowicz S.J."/>
            <person name="Witman G.B."/>
            <person name="Terry A."/>
            <person name="Salamov A."/>
            <person name="Fritz-Laylin L.K."/>
            <person name="Marechal-Drouard L."/>
            <person name="Marshall W.F."/>
            <person name="Qu L.H."/>
            <person name="Nelson D.R."/>
            <person name="Sanderfoot A.A."/>
            <person name="Spalding M.H."/>
            <person name="Kapitonov V.V."/>
            <person name="Ren Q."/>
            <person name="Ferris P."/>
            <person name="Lindquist E."/>
            <person name="Shapiro H."/>
            <person name="Lucas S.M."/>
            <person name="Grimwood J."/>
            <person name="Schmutz J."/>
            <person name="Cardol P."/>
            <person name="Cerutti H."/>
            <person name="Chanfreau G."/>
            <person name="Chen C.L."/>
            <person name="Cognat V."/>
            <person name="Croft M.T."/>
            <person name="Dent R."/>
            <person name="Dutcher S."/>
            <person name="Fernandez E."/>
            <person name="Fukuzawa H."/>
            <person name="Gonzalez-Ballester D."/>
            <person name="Gonzalez-Halphen D."/>
            <person name="Hallmann A."/>
            <person name="Hanikenne M."/>
            <person name="Hippler M."/>
            <person name="Inwood W."/>
            <person name="Jabbari K."/>
            <person name="Kalanon M."/>
            <person name="Kuras R."/>
            <person name="Lefebvre P.A."/>
            <person name="Lemaire S.D."/>
            <person name="Lobanov A.V."/>
            <person name="Lohr M."/>
            <person name="Manuell A."/>
            <person name="Meier I."/>
            <person name="Mets L."/>
            <person name="Mittag M."/>
            <person name="Mittelmeier T."/>
            <person name="Moroney J.V."/>
            <person name="Moseley J."/>
            <person name="Napoli C."/>
            <person name="Nedelcu A.M."/>
            <person name="Niyogi K."/>
            <person name="Novoselov S.V."/>
            <person name="Paulsen I.T."/>
            <person name="Pazour G."/>
            <person name="Purton S."/>
            <person name="Ral J.P."/>
            <person name="Riano-Pachon D.M."/>
            <person name="Riekhof W."/>
            <person name="Rymarquis L."/>
            <person name="Schroda M."/>
            <person name="Stern D."/>
            <person name="Umen J."/>
            <person name="Willows R."/>
            <person name="Wilson N."/>
            <person name="Zimmer S.L."/>
            <person name="Allmer J."/>
            <person name="Balk J."/>
            <person name="Bisova K."/>
            <person name="Chen C.J."/>
            <person name="Elias M."/>
            <person name="Gendler K."/>
            <person name="Hauser C."/>
            <person name="Lamb M.R."/>
            <person name="Ledford H."/>
            <person name="Long J.C."/>
            <person name="Minagawa J."/>
            <person name="Page M.D."/>
            <person name="Pan J."/>
            <person name="Pootakham W."/>
            <person name="Roje S."/>
            <person name="Rose A."/>
            <person name="Stahlberg E."/>
            <person name="Terauchi A.M."/>
            <person name="Yang P."/>
            <person name="Ball S."/>
            <person name="Bowler C."/>
            <person name="Dieckmann C.L."/>
            <person name="Gladyshev V.N."/>
            <person name="Green P."/>
            <person name="Jorgensen R."/>
            <person name="Mayfield S."/>
            <person name="Mueller-Roeber B."/>
            <person name="Rajamani S."/>
            <person name="Sayre R.T."/>
            <person name="Brokstein P."/>
            <person name="Dubchak I."/>
            <person name="Goodstein D."/>
            <person name="Hornick L."/>
            <person name="Huang Y.W."/>
            <person name="Jhaveri J."/>
            <person name="Luo Y."/>
            <person name="Martinez D."/>
            <person name="Ngau W.C."/>
            <person name="Otillar B."/>
            <person name="Poliakov A."/>
            <person name="Porter A."/>
            <person name="Szajkowski L."/>
            <person name="Werner G."/>
            <person name="Zhou K."/>
            <person name="Grigoriev I.V."/>
            <person name="Rokhsar D.S."/>
            <person name="Grossman A.R."/>
        </authorList>
    </citation>
    <scope>NUCLEOTIDE SEQUENCE [LARGE SCALE GENOMIC DNA]</scope>
    <source>
        <strain evidence="2">CC-503</strain>
    </source>
</reference>
<dbReference type="EMBL" id="CM008972">
    <property type="protein sequence ID" value="PNW76627.1"/>
    <property type="molecule type" value="Genomic_DNA"/>
</dbReference>
<dbReference type="GeneID" id="66055263"/>
<protein>
    <submittedName>
        <fullName evidence="1">Uncharacterized protein</fullName>
    </submittedName>
</protein>
<dbReference type="OrthoDB" id="2021143at2759"/>
<evidence type="ECO:0000313" key="2">
    <source>
        <dbReference type="Proteomes" id="UP000006906"/>
    </source>
</evidence>
<keyword evidence="2" id="KW-1185">Reference proteome</keyword>
<organism evidence="1 2">
    <name type="scientific">Chlamydomonas reinhardtii</name>
    <name type="common">Chlamydomonas smithii</name>
    <dbReference type="NCBI Taxonomy" id="3055"/>
    <lineage>
        <taxon>Eukaryota</taxon>
        <taxon>Viridiplantae</taxon>
        <taxon>Chlorophyta</taxon>
        <taxon>core chlorophytes</taxon>
        <taxon>Chlorophyceae</taxon>
        <taxon>CS clade</taxon>
        <taxon>Chlamydomonadales</taxon>
        <taxon>Chlamydomonadaceae</taxon>
        <taxon>Chlamydomonas</taxon>
    </lineage>
</organism>
<proteinExistence type="predicted"/>
<dbReference type="AlphaFoldDB" id="A0A2K3D7W6"/>
<dbReference type="KEGG" id="cre:CHLRE_11g467748v5"/>
<accession>A0A2K3D7W6</accession>
<name>A0A2K3D7W6_CHLRE</name>
<dbReference type="InParanoid" id="A0A2K3D7W6"/>
<dbReference type="RefSeq" id="XP_042919505.1">
    <property type="nucleotide sequence ID" value="XM_043067508.1"/>
</dbReference>
<sequence>MVVRRGNLTPHTPVVSWLSSLRSATSRVPLLSAGADYLYGLVDTSTAYYCYTSGSNESGGCNKDARVPLLLLFDIRRVVTWRVTVRIV</sequence>